<protein>
    <submittedName>
        <fullName evidence="5">DNA-binding transcriptional ArsR family regulator</fullName>
    </submittedName>
</protein>
<name>A0A4R6YDU2_9HYPH</name>
<sequence length="144" mass="16216">MSKVIPRSEAMLEKSVGAAEFMRLFSTPSRLMLLWHIAQQERSVGEIQDALDFKQPALSQQLAELRQAGVVRTRRASRQIYYSIADGRVGVVMDMLRLMFCDPVQDGRAGGQAVTALYETKPVPMIRSTFLGEMARWARLEPAE</sequence>
<dbReference type="Proteomes" id="UP000294958">
    <property type="component" value="Unassembled WGS sequence"/>
</dbReference>
<dbReference type="PROSITE" id="PS50987">
    <property type="entry name" value="HTH_ARSR_2"/>
    <property type="match status" value="1"/>
</dbReference>
<dbReference type="OrthoDB" id="194599at2"/>
<dbReference type="SUPFAM" id="SSF46785">
    <property type="entry name" value="Winged helix' DNA-binding domain"/>
    <property type="match status" value="1"/>
</dbReference>
<feature type="domain" description="HTH arsR-type" evidence="4">
    <location>
        <begin position="10"/>
        <end position="104"/>
    </location>
</feature>
<dbReference type="Gene3D" id="1.10.10.10">
    <property type="entry name" value="Winged helix-like DNA-binding domain superfamily/Winged helix DNA-binding domain"/>
    <property type="match status" value="1"/>
</dbReference>
<dbReference type="SMART" id="SM00418">
    <property type="entry name" value="HTH_ARSR"/>
    <property type="match status" value="1"/>
</dbReference>
<evidence type="ECO:0000256" key="2">
    <source>
        <dbReference type="ARBA" id="ARBA00023125"/>
    </source>
</evidence>
<dbReference type="AlphaFoldDB" id="A0A4R6YDU2"/>
<evidence type="ECO:0000313" key="5">
    <source>
        <dbReference type="EMBL" id="TDR34177.1"/>
    </source>
</evidence>
<organism evidence="5 6">
    <name type="scientific">Aquamicrobium defluvii</name>
    <dbReference type="NCBI Taxonomy" id="69279"/>
    <lineage>
        <taxon>Bacteria</taxon>
        <taxon>Pseudomonadati</taxon>
        <taxon>Pseudomonadota</taxon>
        <taxon>Alphaproteobacteria</taxon>
        <taxon>Hyphomicrobiales</taxon>
        <taxon>Phyllobacteriaceae</taxon>
        <taxon>Aquamicrobium</taxon>
    </lineage>
</organism>
<keyword evidence="2 5" id="KW-0238">DNA-binding</keyword>
<reference evidence="5 6" key="1">
    <citation type="submission" date="2019-03" db="EMBL/GenBank/DDBJ databases">
        <title>Genomic Encyclopedia of Type Strains, Phase IV (KMG-IV): sequencing the most valuable type-strain genomes for metagenomic binning, comparative biology and taxonomic classification.</title>
        <authorList>
            <person name="Goeker M."/>
        </authorList>
    </citation>
    <scope>NUCLEOTIDE SEQUENCE [LARGE SCALE GENOMIC DNA]</scope>
    <source>
        <strain evidence="5 6">DSM 11603</strain>
    </source>
</reference>
<comment type="caution">
    <text evidence="5">The sequence shown here is derived from an EMBL/GenBank/DDBJ whole genome shotgun (WGS) entry which is preliminary data.</text>
</comment>
<dbReference type="PANTHER" id="PTHR43132:SF6">
    <property type="entry name" value="HTH-TYPE TRANSCRIPTIONAL REPRESSOR CZRA"/>
    <property type="match status" value="1"/>
</dbReference>
<dbReference type="GO" id="GO:0003700">
    <property type="term" value="F:DNA-binding transcription factor activity"/>
    <property type="evidence" value="ECO:0007669"/>
    <property type="project" value="InterPro"/>
</dbReference>
<dbReference type="EMBL" id="SNZF01000016">
    <property type="protein sequence ID" value="TDR34177.1"/>
    <property type="molecule type" value="Genomic_DNA"/>
</dbReference>
<dbReference type="GO" id="GO:0003677">
    <property type="term" value="F:DNA binding"/>
    <property type="evidence" value="ECO:0007669"/>
    <property type="project" value="UniProtKB-KW"/>
</dbReference>
<accession>A0A4R6YDU2</accession>
<dbReference type="PANTHER" id="PTHR43132">
    <property type="entry name" value="ARSENICAL RESISTANCE OPERON REPRESSOR ARSR-RELATED"/>
    <property type="match status" value="1"/>
</dbReference>
<dbReference type="InterPro" id="IPR011991">
    <property type="entry name" value="ArsR-like_HTH"/>
</dbReference>
<dbReference type="CDD" id="cd00090">
    <property type="entry name" value="HTH_ARSR"/>
    <property type="match status" value="1"/>
</dbReference>
<dbReference type="InterPro" id="IPR036390">
    <property type="entry name" value="WH_DNA-bd_sf"/>
</dbReference>
<evidence type="ECO:0000256" key="3">
    <source>
        <dbReference type="ARBA" id="ARBA00023163"/>
    </source>
</evidence>
<keyword evidence="1" id="KW-0805">Transcription regulation</keyword>
<dbReference type="Pfam" id="PF01022">
    <property type="entry name" value="HTH_5"/>
    <property type="match status" value="1"/>
</dbReference>
<evidence type="ECO:0000259" key="4">
    <source>
        <dbReference type="PROSITE" id="PS50987"/>
    </source>
</evidence>
<evidence type="ECO:0000313" key="6">
    <source>
        <dbReference type="Proteomes" id="UP000294958"/>
    </source>
</evidence>
<dbReference type="RefSeq" id="WP_133675604.1">
    <property type="nucleotide sequence ID" value="NZ_SNZF01000016.1"/>
</dbReference>
<gene>
    <name evidence="5" type="ORF">DES43_11682</name>
</gene>
<keyword evidence="3" id="KW-0804">Transcription</keyword>
<proteinExistence type="predicted"/>
<evidence type="ECO:0000256" key="1">
    <source>
        <dbReference type="ARBA" id="ARBA00023015"/>
    </source>
</evidence>
<dbReference type="InterPro" id="IPR051011">
    <property type="entry name" value="Metal_resp_trans_reg"/>
</dbReference>
<dbReference type="InterPro" id="IPR036388">
    <property type="entry name" value="WH-like_DNA-bd_sf"/>
</dbReference>
<dbReference type="PRINTS" id="PR00778">
    <property type="entry name" value="HTHARSR"/>
</dbReference>
<keyword evidence="6" id="KW-1185">Reference proteome</keyword>
<dbReference type="NCBIfam" id="NF033788">
    <property type="entry name" value="HTH_metalloreg"/>
    <property type="match status" value="1"/>
</dbReference>
<dbReference type="InterPro" id="IPR001845">
    <property type="entry name" value="HTH_ArsR_DNA-bd_dom"/>
</dbReference>